<dbReference type="CDD" id="cd00063">
    <property type="entry name" value="FN3"/>
    <property type="match status" value="1"/>
</dbReference>
<feature type="signal peptide" evidence="6">
    <location>
        <begin position="1"/>
        <end position="18"/>
    </location>
</feature>
<dbReference type="RefSeq" id="WP_386402524.1">
    <property type="nucleotide sequence ID" value="NZ_JBHTJH010000001.1"/>
</dbReference>
<evidence type="ECO:0000313" key="9">
    <source>
        <dbReference type="EMBL" id="MFD0860752.1"/>
    </source>
</evidence>
<feature type="domain" description="Fibronectin type-III" evidence="7">
    <location>
        <begin position="761"/>
        <end position="851"/>
    </location>
</feature>
<evidence type="ECO:0000256" key="4">
    <source>
        <dbReference type="ARBA" id="ARBA00022801"/>
    </source>
</evidence>
<reference evidence="10" key="1">
    <citation type="journal article" date="2019" name="Int. J. Syst. Evol. Microbiol.">
        <title>The Global Catalogue of Microorganisms (GCM) 10K type strain sequencing project: providing services to taxonomists for standard genome sequencing and annotation.</title>
        <authorList>
            <consortium name="The Broad Institute Genomics Platform"/>
            <consortium name="The Broad Institute Genome Sequencing Center for Infectious Disease"/>
            <person name="Wu L."/>
            <person name="Ma J."/>
        </authorList>
    </citation>
    <scope>NUCLEOTIDE SEQUENCE [LARGE SCALE GENOMIC DNA]</scope>
    <source>
        <strain evidence="10">CCUG 62952</strain>
    </source>
</reference>
<evidence type="ECO:0000259" key="7">
    <source>
        <dbReference type="PROSITE" id="PS50853"/>
    </source>
</evidence>
<dbReference type="Pfam" id="PF01483">
    <property type="entry name" value="P_proprotein"/>
    <property type="match status" value="1"/>
</dbReference>
<evidence type="ECO:0000256" key="1">
    <source>
        <dbReference type="ARBA" id="ARBA00022670"/>
    </source>
</evidence>
<dbReference type="InterPro" id="IPR013783">
    <property type="entry name" value="Ig-like_fold"/>
</dbReference>
<dbReference type="PROSITE" id="PS51829">
    <property type="entry name" value="P_HOMO_B"/>
    <property type="match status" value="1"/>
</dbReference>
<dbReference type="Proteomes" id="UP001596978">
    <property type="component" value="Unassembled WGS sequence"/>
</dbReference>
<dbReference type="InterPro" id="IPR051561">
    <property type="entry name" value="FRAS1_ECM"/>
</dbReference>
<evidence type="ECO:0000256" key="6">
    <source>
        <dbReference type="SAM" id="SignalP"/>
    </source>
</evidence>
<dbReference type="InterPro" id="IPR024079">
    <property type="entry name" value="MetalloPept_cat_dom_sf"/>
</dbReference>
<dbReference type="SUPFAM" id="SSF55486">
    <property type="entry name" value="Metalloproteases ('zincins'), catalytic domain"/>
    <property type="match status" value="1"/>
</dbReference>
<dbReference type="EMBL" id="JBHTJH010000001">
    <property type="protein sequence ID" value="MFD0860752.1"/>
    <property type="molecule type" value="Genomic_DNA"/>
</dbReference>
<evidence type="ECO:0000256" key="2">
    <source>
        <dbReference type="ARBA" id="ARBA00022729"/>
    </source>
</evidence>
<dbReference type="InterPro" id="IPR039005">
    <property type="entry name" value="CSPG_rpt"/>
</dbReference>
<dbReference type="InterPro" id="IPR008979">
    <property type="entry name" value="Galactose-bd-like_sf"/>
</dbReference>
<protein>
    <submittedName>
        <fullName evidence="9">Reprolysin-like metallopeptidase</fullName>
    </submittedName>
</protein>
<keyword evidence="1" id="KW-0645">Protease</keyword>
<dbReference type="Pfam" id="PF16184">
    <property type="entry name" value="Cadherin_3"/>
    <property type="match status" value="1"/>
</dbReference>
<keyword evidence="3" id="KW-0677">Repeat</keyword>
<organism evidence="9 10">
    <name type="scientific">Sungkyunkwania multivorans</name>
    <dbReference type="NCBI Taxonomy" id="1173618"/>
    <lineage>
        <taxon>Bacteria</taxon>
        <taxon>Pseudomonadati</taxon>
        <taxon>Bacteroidota</taxon>
        <taxon>Flavobacteriia</taxon>
        <taxon>Flavobacteriales</taxon>
        <taxon>Flavobacteriaceae</taxon>
        <taxon>Sungkyunkwania</taxon>
    </lineage>
</organism>
<dbReference type="PROSITE" id="PS51854">
    <property type="entry name" value="CSPG"/>
    <property type="match status" value="1"/>
</dbReference>
<evidence type="ECO:0000313" key="10">
    <source>
        <dbReference type="Proteomes" id="UP001596978"/>
    </source>
</evidence>
<sequence>MRTALPFVLFFVIAMANAQSRIWQPTNESQALSRNANQERVIIPNQYKVFSLNATSLRAVLKNAPARFTEAGKNSATFVDFPFEDGRVERFKIQKATVMHPELEAKFPQIRAYVGQSMANPLNKIYFTDTQLGFRGLITGEKTIYIDPYAKGNTVDYIVYDRKNYNRQADDDWRCYADDLLEENDVDLEGAGILQRDIQDGRLRRYDIAISCTSEYTNYHDDGNNGNGDARADALAAMVITVARVNSVYERDLGVTFQLIANNNELIYFNGFAPGGDPEPYDNYDGGQMLSVNTSNITGIIGSGAYDIGHVFSTGGGGIAGTSPCATSSKGRGVTGIVTPEFDPFDIDYVSHEIGHQYGAGHTYYNACFGSKVSNDYEPGSASTILGYAGICVPNVQENSDAYFHARSIAQMSPSILGDACETEIVTGNTAPVANAGSNYTIPRSTPFILDGGASSDANGDTLTYCWEQYDNDGTYTQPPLSTNAGGPIFRTNFPVLDATRTFPNLEAIINNQTPTWEVLPSVGRQIDFRLTVRDNNINGGNTDHDDMIITVSGTAGPFVVNAPNTGSEIWYAGATETVTWSVNSTNSLSPNVNILLSTDGGYTYPITLASGVTNDGSHNITVPNNVGTNNRIKIEAASNIFFDISNQDFEIKAGTFEMVPTQNTVSTCQPTDAVFTFDYTPAPGFGETVTFSALNEPSGSSVGFSPASASTATTVTMTVSNIGAVTVGKYDFDIQGQSTSATETVGVSLNVFDNNIENSVLLTPSNGAGNQSTTLTLTWQPLNSASEYDVEISRDPKFATIDVSATVQNDNSYSASSLIAGEIYFWRVRPRNTCITGNFSELFVFQTANDTCITYDNEYFENGDNVWESGSNNAVSARVDVADNIIVNDVSFYMRATHSNVGVIKMQFSSPSATFSEIYNRDCSSGSNFDCTFTDSGSPLSCFGTPRLSGNILPGQAFTRFQGENAQGTWVLLATDRSSSSGTGTFNEFSVTICGELQIVNDVAVDTNLGLTLDQNSSALIDATRLSASQSGASASQIVYVVTELPAHGDLLLNASALAIGDTFTQDDVNNNLLNYSHDGSLNLADSFDFAIEGNNTALKGGETFNFTMNPTVVLVAAKAYLQGAMIGQAGTLMSDTLRANGVLPLASPYTDAITTTTPVLAATGNDAIVDWVWLELYSSPSNTLAASRSALVQRDGDIVDVDGTSAITMSTPPGDYFLVIGHRNHLNIKSANFFSMSTTSTVVDLSSSTAAVEGTSNAVKSVGSGIFALIVGDFDENGQVQNTDVAGIRPLLGQSGYDHADLDMNGQIQLTDINLGLRPNIGNGIQY</sequence>
<name>A0ABW3CUQ4_9FLAO</name>
<dbReference type="Gene3D" id="2.60.40.10">
    <property type="entry name" value="Immunoglobulins"/>
    <property type="match status" value="2"/>
</dbReference>
<evidence type="ECO:0000259" key="8">
    <source>
        <dbReference type="PROSITE" id="PS51829"/>
    </source>
</evidence>
<dbReference type="InterPro" id="IPR036116">
    <property type="entry name" value="FN3_sf"/>
</dbReference>
<dbReference type="Pfam" id="PF13583">
    <property type="entry name" value="Reprolysin_4"/>
    <property type="match status" value="1"/>
</dbReference>
<keyword evidence="4" id="KW-0378">Hydrolase</keyword>
<evidence type="ECO:0000256" key="5">
    <source>
        <dbReference type="ARBA" id="ARBA00023180"/>
    </source>
</evidence>
<dbReference type="PROSITE" id="PS00018">
    <property type="entry name" value="EF_HAND_1"/>
    <property type="match status" value="1"/>
</dbReference>
<feature type="domain" description="P/Homo B" evidence="8">
    <location>
        <begin position="848"/>
        <end position="1000"/>
    </location>
</feature>
<keyword evidence="5" id="KW-0325">Glycoprotein</keyword>
<keyword evidence="2 6" id="KW-0732">Signal</keyword>
<dbReference type="PANTHER" id="PTHR45739">
    <property type="entry name" value="MATRIX PROTEIN, PUTATIVE-RELATED"/>
    <property type="match status" value="1"/>
</dbReference>
<dbReference type="InterPro" id="IPR002884">
    <property type="entry name" value="P_dom"/>
</dbReference>
<keyword evidence="10" id="KW-1185">Reference proteome</keyword>
<accession>A0ABW3CUQ4</accession>
<dbReference type="SUPFAM" id="SSF49265">
    <property type="entry name" value="Fibronectin type III"/>
    <property type="match status" value="1"/>
</dbReference>
<dbReference type="Gene3D" id="3.40.390.10">
    <property type="entry name" value="Collagenase (Catalytic Domain)"/>
    <property type="match status" value="1"/>
</dbReference>
<gene>
    <name evidence="9" type="ORF">ACFQ1M_00920</name>
</gene>
<dbReference type="InterPro" id="IPR018247">
    <property type="entry name" value="EF_Hand_1_Ca_BS"/>
</dbReference>
<feature type="chain" id="PRO_5047462199" evidence="6">
    <location>
        <begin position="19"/>
        <end position="1329"/>
    </location>
</feature>
<dbReference type="Gene3D" id="2.60.120.260">
    <property type="entry name" value="Galactose-binding domain-like"/>
    <property type="match status" value="1"/>
</dbReference>
<dbReference type="InterPro" id="IPR003961">
    <property type="entry name" value="FN3_dom"/>
</dbReference>
<comment type="caution">
    <text evidence="9">The sequence shown here is derived from an EMBL/GenBank/DDBJ whole genome shotgun (WGS) entry which is preliminary data.</text>
</comment>
<proteinExistence type="predicted"/>
<dbReference type="SUPFAM" id="SSF49785">
    <property type="entry name" value="Galactose-binding domain-like"/>
    <property type="match status" value="1"/>
</dbReference>
<dbReference type="PANTHER" id="PTHR45739:SF12">
    <property type="entry name" value="CHONDROITIN SULFATE PROTEOGLYCAN 4-LIKE ISOFORM X2"/>
    <property type="match status" value="1"/>
</dbReference>
<evidence type="ECO:0000256" key="3">
    <source>
        <dbReference type="ARBA" id="ARBA00022737"/>
    </source>
</evidence>
<dbReference type="PROSITE" id="PS50853">
    <property type="entry name" value="FN3"/>
    <property type="match status" value="1"/>
</dbReference>